<evidence type="ECO:0000259" key="2">
    <source>
        <dbReference type="SMART" id="SM00014"/>
    </source>
</evidence>
<dbReference type="Proteomes" id="UP000711614">
    <property type="component" value="Unassembled WGS sequence"/>
</dbReference>
<keyword evidence="4" id="KW-1185">Reference proteome</keyword>
<keyword evidence="1" id="KW-0472">Membrane</keyword>
<keyword evidence="1" id="KW-1133">Transmembrane helix</keyword>
<feature type="transmembrane region" description="Helical" evidence="1">
    <location>
        <begin position="63"/>
        <end position="86"/>
    </location>
</feature>
<dbReference type="EMBL" id="JAGIOI010000001">
    <property type="protein sequence ID" value="MBP2414772.1"/>
    <property type="molecule type" value="Genomic_DNA"/>
</dbReference>
<feature type="domain" description="Phosphatidic acid phosphatase type 2/haloperoxidase" evidence="2">
    <location>
        <begin position="92"/>
        <end position="207"/>
    </location>
</feature>
<dbReference type="SUPFAM" id="SSF48317">
    <property type="entry name" value="Acid phosphatase/Vanadium-dependent haloperoxidase"/>
    <property type="match status" value="1"/>
</dbReference>
<dbReference type="GO" id="GO:0050380">
    <property type="term" value="F:undecaprenyl-diphosphatase activity"/>
    <property type="evidence" value="ECO:0007669"/>
    <property type="project" value="UniProtKB-EC"/>
</dbReference>
<feature type="transmembrane region" description="Helical" evidence="1">
    <location>
        <begin position="93"/>
        <end position="110"/>
    </location>
</feature>
<evidence type="ECO:0000256" key="1">
    <source>
        <dbReference type="SAM" id="Phobius"/>
    </source>
</evidence>
<comment type="caution">
    <text evidence="3">The sequence shown here is derived from an EMBL/GenBank/DDBJ whole genome shotgun (WGS) entry which is preliminary data.</text>
</comment>
<reference evidence="3 4" key="1">
    <citation type="submission" date="2021-03" db="EMBL/GenBank/DDBJ databases">
        <title>Sequencing the genomes of 1000 actinobacteria strains.</title>
        <authorList>
            <person name="Klenk H.-P."/>
        </authorList>
    </citation>
    <scope>NUCLEOTIDE SEQUENCE [LARGE SCALE GENOMIC DNA]</scope>
    <source>
        <strain evidence="3 4">DSM 16005</strain>
    </source>
</reference>
<keyword evidence="1" id="KW-0812">Transmembrane</keyword>
<protein>
    <submittedName>
        <fullName evidence="3">Undecaprenyl-diphosphatase</fullName>
        <ecNumber evidence="3">3.6.1.27</ecNumber>
    </submittedName>
</protein>
<feature type="transmembrane region" description="Helical" evidence="1">
    <location>
        <begin position="164"/>
        <end position="181"/>
    </location>
</feature>
<dbReference type="InterPro" id="IPR000326">
    <property type="entry name" value="PAP2/HPO"/>
</dbReference>
<organism evidence="3 4">
    <name type="scientific">Arthrobacter stackebrandtii</name>
    <dbReference type="NCBI Taxonomy" id="272161"/>
    <lineage>
        <taxon>Bacteria</taxon>
        <taxon>Bacillati</taxon>
        <taxon>Actinomycetota</taxon>
        <taxon>Actinomycetes</taxon>
        <taxon>Micrococcales</taxon>
        <taxon>Micrococcaceae</taxon>
        <taxon>Arthrobacter</taxon>
    </lineage>
</organism>
<sequence length="235" mass="25681">MESTTPARRRLLVTGLALVLAFAVFGALISLDVTHPFTQRMDDAWRRLVGAGPGAENILPSVFFQQLGMLLGMVIYVLIIPGILFAVRRWRTALFVLASMVGTTVVAQIAKNLVDRPRPSADEAAGLYSPLVRVDHGSFPSGHAVTMGFIIVATAALIPVARRWIWWIIGILLGAGMIWQRTFINAHWLSDTLAGTAAGIGVTLILWWAFSPLLDRDRGKPLRRTRSTTIEQGAS</sequence>
<feature type="transmembrane region" description="Helical" evidence="1">
    <location>
        <begin position="12"/>
        <end position="31"/>
    </location>
</feature>
<keyword evidence="3" id="KW-0378">Hydrolase</keyword>
<feature type="transmembrane region" description="Helical" evidence="1">
    <location>
        <begin position="137"/>
        <end position="157"/>
    </location>
</feature>
<dbReference type="Gene3D" id="1.20.144.10">
    <property type="entry name" value="Phosphatidic acid phosphatase type 2/haloperoxidase"/>
    <property type="match status" value="2"/>
</dbReference>
<dbReference type="RefSeq" id="WP_209683123.1">
    <property type="nucleotide sequence ID" value="NZ_JAGIOI010000001.1"/>
</dbReference>
<gene>
    <name evidence="3" type="ORF">JOF48_003571</name>
</gene>
<dbReference type="CDD" id="cd03392">
    <property type="entry name" value="PAP2_like_2"/>
    <property type="match status" value="1"/>
</dbReference>
<proteinExistence type="predicted"/>
<dbReference type="InterPro" id="IPR036938">
    <property type="entry name" value="PAP2/HPO_sf"/>
</dbReference>
<dbReference type="PANTHER" id="PTHR14969">
    <property type="entry name" value="SPHINGOSINE-1-PHOSPHATE PHOSPHOHYDROLASE"/>
    <property type="match status" value="1"/>
</dbReference>
<evidence type="ECO:0000313" key="3">
    <source>
        <dbReference type="EMBL" id="MBP2414772.1"/>
    </source>
</evidence>
<name>A0ABS4Z147_9MICC</name>
<dbReference type="SMART" id="SM00014">
    <property type="entry name" value="acidPPc"/>
    <property type="match status" value="1"/>
</dbReference>
<dbReference type="EC" id="3.6.1.27" evidence="3"/>
<accession>A0ABS4Z147</accession>
<evidence type="ECO:0000313" key="4">
    <source>
        <dbReference type="Proteomes" id="UP000711614"/>
    </source>
</evidence>
<dbReference type="PANTHER" id="PTHR14969:SF13">
    <property type="entry name" value="AT30094P"/>
    <property type="match status" value="1"/>
</dbReference>
<dbReference type="Pfam" id="PF01569">
    <property type="entry name" value="PAP2"/>
    <property type="match status" value="1"/>
</dbReference>
<feature type="transmembrane region" description="Helical" evidence="1">
    <location>
        <begin position="193"/>
        <end position="214"/>
    </location>
</feature>